<proteinExistence type="inferred from homology"/>
<dbReference type="InterPro" id="IPR027417">
    <property type="entry name" value="P-loop_NTPase"/>
</dbReference>
<dbReference type="GO" id="GO:0016887">
    <property type="term" value="F:ATP hydrolysis activity"/>
    <property type="evidence" value="ECO:0007669"/>
    <property type="project" value="RHEA"/>
</dbReference>
<dbReference type="PANTHER" id="PTHR11070:SF2">
    <property type="entry name" value="ATP-DEPENDENT DNA HELICASE SRS2"/>
    <property type="match status" value="1"/>
</dbReference>
<keyword evidence="5 12" id="KW-0067">ATP-binding</keyword>
<name>A0A3N2QBL0_9BACT</name>
<evidence type="ECO:0000256" key="12">
    <source>
        <dbReference type="PROSITE-ProRule" id="PRU00560"/>
    </source>
</evidence>
<dbReference type="SUPFAM" id="SSF52540">
    <property type="entry name" value="P-loop containing nucleoside triphosphate hydrolases"/>
    <property type="match status" value="1"/>
</dbReference>
<dbReference type="GO" id="GO:0000725">
    <property type="term" value="P:recombinational repair"/>
    <property type="evidence" value="ECO:0007669"/>
    <property type="project" value="TreeGrafter"/>
</dbReference>
<comment type="caution">
    <text evidence="15">The sequence shown here is derived from an EMBL/GenBank/DDBJ whole genome shotgun (WGS) entry which is preliminary data.</text>
</comment>
<keyword evidence="2 12" id="KW-0547">Nucleotide-binding</keyword>
<evidence type="ECO:0000256" key="7">
    <source>
        <dbReference type="ARBA" id="ARBA00023235"/>
    </source>
</evidence>
<dbReference type="EC" id="5.6.2.4" evidence="9"/>
<comment type="similarity">
    <text evidence="1">Belongs to the helicase family. UvrD subfamily.</text>
</comment>
<evidence type="ECO:0000259" key="14">
    <source>
        <dbReference type="PROSITE" id="PS51217"/>
    </source>
</evidence>
<evidence type="ECO:0000256" key="8">
    <source>
        <dbReference type="ARBA" id="ARBA00034617"/>
    </source>
</evidence>
<dbReference type="GO" id="GO:0005524">
    <property type="term" value="F:ATP binding"/>
    <property type="evidence" value="ECO:0007669"/>
    <property type="project" value="UniProtKB-UniRule"/>
</dbReference>
<dbReference type="CDD" id="cd17932">
    <property type="entry name" value="DEXQc_UvrD"/>
    <property type="match status" value="1"/>
</dbReference>
<evidence type="ECO:0000256" key="5">
    <source>
        <dbReference type="ARBA" id="ARBA00022840"/>
    </source>
</evidence>
<dbReference type="RefSeq" id="WP_123663622.1">
    <property type="nucleotide sequence ID" value="NZ_RARA01000027.1"/>
</dbReference>
<keyword evidence="3 12" id="KW-0378">Hydrolase</keyword>
<comment type="catalytic activity">
    <reaction evidence="11">
        <text>ATP + H2O = ADP + phosphate + H(+)</text>
        <dbReference type="Rhea" id="RHEA:13065"/>
        <dbReference type="ChEBI" id="CHEBI:15377"/>
        <dbReference type="ChEBI" id="CHEBI:15378"/>
        <dbReference type="ChEBI" id="CHEBI:30616"/>
        <dbReference type="ChEBI" id="CHEBI:43474"/>
        <dbReference type="ChEBI" id="CHEBI:456216"/>
        <dbReference type="EC" id="5.6.2.4"/>
    </reaction>
</comment>
<organism evidence="15 16">
    <name type="scientific">Candidatus Cardinium hertigii</name>
    <dbReference type="NCBI Taxonomy" id="247481"/>
    <lineage>
        <taxon>Bacteria</taxon>
        <taxon>Pseudomonadati</taxon>
        <taxon>Bacteroidota</taxon>
        <taxon>Cytophagia</taxon>
        <taxon>Cytophagales</taxon>
        <taxon>Amoebophilaceae</taxon>
        <taxon>Candidatus Cardinium</taxon>
    </lineage>
</organism>
<dbReference type="AlphaFoldDB" id="A0A3N2QBL0"/>
<feature type="domain" description="UvrD-like helicase ATP-binding" evidence="13">
    <location>
        <begin position="9"/>
        <end position="294"/>
    </location>
</feature>
<evidence type="ECO:0000313" key="16">
    <source>
        <dbReference type="Proteomes" id="UP000270927"/>
    </source>
</evidence>
<evidence type="ECO:0000256" key="3">
    <source>
        <dbReference type="ARBA" id="ARBA00022801"/>
    </source>
</evidence>
<dbReference type="GO" id="GO:0033202">
    <property type="term" value="C:DNA helicase complex"/>
    <property type="evidence" value="ECO:0007669"/>
    <property type="project" value="TreeGrafter"/>
</dbReference>
<feature type="binding site" evidence="12">
    <location>
        <begin position="30"/>
        <end position="37"/>
    </location>
    <ligand>
        <name>ATP</name>
        <dbReference type="ChEBI" id="CHEBI:30616"/>
    </ligand>
</feature>
<dbReference type="CDD" id="cd18807">
    <property type="entry name" value="SF1_C_UvrD"/>
    <property type="match status" value="1"/>
</dbReference>
<dbReference type="PANTHER" id="PTHR11070">
    <property type="entry name" value="UVRD / RECB / PCRA DNA HELICASE FAMILY MEMBER"/>
    <property type="match status" value="1"/>
</dbReference>
<dbReference type="GO" id="GO:0003677">
    <property type="term" value="F:DNA binding"/>
    <property type="evidence" value="ECO:0007669"/>
    <property type="project" value="UniProtKB-KW"/>
</dbReference>
<dbReference type="OrthoDB" id="9810135at2"/>
<evidence type="ECO:0000256" key="10">
    <source>
        <dbReference type="ARBA" id="ARBA00034923"/>
    </source>
</evidence>
<dbReference type="InterPro" id="IPR014016">
    <property type="entry name" value="UvrD-like_ATP-bd"/>
</dbReference>
<dbReference type="Proteomes" id="UP000270927">
    <property type="component" value="Unassembled WGS sequence"/>
</dbReference>
<dbReference type="Gene3D" id="1.10.486.10">
    <property type="entry name" value="PCRA, domain 4"/>
    <property type="match status" value="1"/>
</dbReference>
<dbReference type="GO" id="GO:0005829">
    <property type="term" value="C:cytosol"/>
    <property type="evidence" value="ECO:0007669"/>
    <property type="project" value="TreeGrafter"/>
</dbReference>
<evidence type="ECO:0000259" key="13">
    <source>
        <dbReference type="PROSITE" id="PS51198"/>
    </source>
</evidence>
<reference evidence="15 16" key="1">
    <citation type="submission" date="2018-09" db="EMBL/GenBank/DDBJ databases">
        <title>Comparative Genomics of Wolbachia-Cardinium Dual Endosymbiosis in a Plant-Parasitic Nematode.</title>
        <authorList>
            <person name="Brown A.M.V."/>
            <person name="Wasala S.K."/>
            <person name="Howe D.K."/>
            <person name="Peetz A.B."/>
            <person name="Zasada I.A."/>
            <person name="Denver D.R."/>
        </authorList>
    </citation>
    <scope>NUCLEOTIDE SEQUENCE [LARGE SCALE GENOMIC DNA]</scope>
    <source>
        <strain evidence="15 16">Pp_1</strain>
    </source>
</reference>
<dbReference type="InterPro" id="IPR014017">
    <property type="entry name" value="DNA_helicase_UvrD-like_C"/>
</dbReference>
<sequence>MHITESYLADLNEMQKIAVMDTEGPFMVIAAAGSGKTKVLTSRIVHVLKTKKAEPHQILALTFTNKAAAEMRHRIEAIMGSKAKAIWLGTFHSVFVKLLRREAGSLGYPSHFSIYDSDDSKSLIKQIIKELALDEQVYKPNVILGRMSHAKNRLITPQAYGSDATYQAEDTRMRMPRFSEIFMRYTNYCLQAGAMDFDDLLLQTHTLLYTNPELSAKYQQQFRYLFIDEFQDTNLVQYSIAKKLAAHHHNICVVGDDAQSIYAFRGADIQNILHFASDYPHHQVTKLEQNYRSTQHIVDAANSIISYNDAQLKKKVWTANSLGEPIEVLRCISDIEESQLIADTLIEQKIKNQLLYRDFAILYRTNNQSRNFEEALRKKNIPYRIVGGLSFYQRKEVKDLLAYLRFVVNHNDAEAFKRIINFPKRGIGPTTIHKIFTALSEKNLTLWTLLRNLSNSFSRLTAVAISHFVTFICTISLKLEKEGENAYTIADYVAKESGLLKALYEDKTVEGLTRYGHMQELLNSIKQFVDNAENNDPSLGSFLQEIALITNEYKENTDQDTITLMTIHASKGLEFKYIYLVGMEEDLFPSAMMIGSKADLEEERRLFYVAVTRAQLKLTLSYALSRYRFGKSTHTQPSRFLKEMSLQSKSNLFTAKFIPTTMAKKTTHTVETPSGKIPTQLYSSLSSKHTVSSDLTILQIGNEVNHAHFGEGKVVQLVESTGGRKAVILFHNFGEKTLLLNYAKLEILKTV</sequence>
<protein>
    <recommendedName>
        <fullName evidence="9">DNA 3'-5' helicase</fullName>
        <ecNumber evidence="9">5.6.2.4</ecNumber>
    </recommendedName>
    <alternativeName>
        <fullName evidence="10">DNA 3'-5' helicase II</fullName>
    </alternativeName>
</protein>
<comment type="catalytic activity">
    <reaction evidence="8">
        <text>Couples ATP hydrolysis with the unwinding of duplex DNA by translocating in the 3'-5' direction.</text>
        <dbReference type="EC" id="5.6.2.4"/>
    </reaction>
</comment>
<accession>A0A3N2QBL0</accession>
<keyword evidence="4 12" id="KW-0347">Helicase</keyword>
<dbReference type="Pfam" id="PF00580">
    <property type="entry name" value="UvrD-helicase"/>
    <property type="match status" value="1"/>
</dbReference>
<evidence type="ECO:0000256" key="6">
    <source>
        <dbReference type="ARBA" id="ARBA00023125"/>
    </source>
</evidence>
<dbReference type="GO" id="GO:0043138">
    <property type="term" value="F:3'-5' DNA helicase activity"/>
    <property type="evidence" value="ECO:0007669"/>
    <property type="project" value="UniProtKB-EC"/>
</dbReference>
<evidence type="ECO:0000256" key="4">
    <source>
        <dbReference type="ARBA" id="ARBA00022806"/>
    </source>
</evidence>
<gene>
    <name evidence="15" type="ORF">EDM02_05290</name>
</gene>
<dbReference type="EMBL" id="RARA01000027">
    <property type="protein sequence ID" value="ROT46962.1"/>
    <property type="molecule type" value="Genomic_DNA"/>
</dbReference>
<evidence type="ECO:0000313" key="15">
    <source>
        <dbReference type="EMBL" id="ROT46962.1"/>
    </source>
</evidence>
<dbReference type="InterPro" id="IPR013986">
    <property type="entry name" value="DExx_box_DNA_helicase_dom_sf"/>
</dbReference>
<feature type="domain" description="UvrD-like helicase C-terminal" evidence="14">
    <location>
        <begin position="295"/>
        <end position="572"/>
    </location>
</feature>
<evidence type="ECO:0000256" key="9">
    <source>
        <dbReference type="ARBA" id="ARBA00034808"/>
    </source>
</evidence>
<dbReference type="Gene3D" id="3.40.50.300">
    <property type="entry name" value="P-loop containing nucleotide triphosphate hydrolases"/>
    <property type="match status" value="2"/>
</dbReference>
<keyword evidence="7" id="KW-0413">Isomerase</keyword>
<keyword evidence="6" id="KW-0238">DNA-binding</keyword>
<dbReference type="PROSITE" id="PS51217">
    <property type="entry name" value="UVRD_HELICASE_CTER"/>
    <property type="match status" value="1"/>
</dbReference>
<dbReference type="InterPro" id="IPR000212">
    <property type="entry name" value="DNA_helicase_UvrD/REP"/>
</dbReference>
<evidence type="ECO:0000256" key="1">
    <source>
        <dbReference type="ARBA" id="ARBA00009922"/>
    </source>
</evidence>
<evidence type="ECO:0000256" key="11">
    <source>
        <dbReference type="ARBA" id="ARBA00048988"/>
    </source>
</evidence>
<dbReference type="Gene3D" id="1.10.10.160">
    <property type="match status" value="1"/>
</dbReference>
<keyword evidence="16" id="KW-1185">Reference proteome</keyword>
<evidence type="ECO:0000256" key="2">
    <source>
        <dbReference type="ARBA" id="ARBA00022741"/>
    </source>
</evidence>
<dbReference type="Pfam" id="PF13361">
    <property type="entry name" value="UvrD_C"/>
    <property type="match status" value="1"/>
</dbReference>
<dbReference type="PROSITE" id="PS51198">
    <property type="entry name" value="UVRD_HELICASE_ATP_BIND"/>
    <property type="match status" value="1"/>
</dbReference>